<feature type="domain" description="BAH" evidence="2">
    <location>
        <begin position="299"/>
        <end position="421"/>
    </location>
</feature>
<gene>
    <name evidence="3" type="ORF">MYCGRDRAFT_109489</name>
</gene>
<evidence type="ECO:0000313" key="3">
    <source>
        <dbReference type="EMBL" id="EGP87160.1"/>
    </source>
</evidence>
<dbReference type="eggNOG" id="ENOG502S1KY">
    <property type="taxonomic scope" value="Eukaryota"/>
</dbReference>
<dbReference type="AlphaFoldDB" id="F9XC80"/>
<dbReference type="InterPro" id="IPR043151">
    <property type="entry name" value="BAH_sf"/>
</dbReference>
<feature type="compositionally biased region" description="Basic residues" evidence="1">
    <location>
        <begin position="453"/>
        <end position="468"/>
    </location>
</feature>
<feature type="region of interest" description="Disordered" evidence="1">
    <location>
        <begin position="1"/>
        <end position="48"/>
    </location>
</feature>
<organism evidence="3 4">
    <name type="scientific">Zymoseptoria tritici (strain CBS 115943 / IPO323)</name>
    <name type="common">Speckled leaf blotch fungus</name>
    <name type="synonym">Septoria tritici</name>
    <dbReference type="NCBI Taxonomy" id="336722"/>
    <lineage>
        <taxon>Eukaryota</taxon>
        <taxon>Fungi</taxon>
        <taxon>Dikarya</taxon>
        <taxon>Ascomycota</taxon>
        <taxon>Pezizomycotina</taxon>
        <taxon>Dothideomycetes</taxon>
        <taxon>Dothideomycetidae</taxon>
        <taxon>Mycosphaerellales</taxon>
        <taxon>Mycosphaerellaceae</taxon>
        <taxon>Zymoseptoria</taxon>
    </lineage>
</organism>
<keyword evidence="4" id="KW-1185">Reference proteome</keyword>
<dbReference type="HOGENOM" id="CLU_507360_0_0_1"/>
<feature type="compositionally biased region" description="Polar residues" evidence="1">
    <location>
        <begin position="207"/>
        <end position="223"/>
    </location>
</feature>
<dbReference type="EMBL" id="CM001200">
    <property type="protein sequence ID" value="EGP87160.1"/>
    <property type="molecule type" value="Genomic_DNA"/>
</dbReference>
<feature type="region of interest" description="Disordered" evidence="1">
    <location>
        <begin position="179"/>
        <end position="229"/>
    </location>
</feature>
<accession>F9XC80</accession>
<evidence type="ECO:0000256" key="1">
    <source>
        <dbReference type="SAM" id="MobiDB-lite"/>
    </source>
</evidence>
<proteinExistence type="predicted"/>
<evidence type="ECO:0000259" key="2">
    <source>
        <dbReference type="PROSITE" id="PS51038"/>
    </source>
</evidence>
<dbReference type="InterPro" id="IPR001025">
    <property type="entry name" value="BAH_dom"/>
</dbReference>
<reference evidence="3 4" key="1">
    <citation type="journal article" date="2011" name="PLoS Genet.">
        <title>Finished genome of the fungal wheat pathogen Mycosphaerella graminicola reveals dispensome structure, chromosome plasticity, and stealth pathogenesis.</title>
        <authorList>
            <person name="Goodwin S.B."/>
            <person name="Ben M'barek S."/>
            <person name="Dhillon B."/>
            <person name="Wittenberg A.H.J."/>
            <person name="Crane C.F."/>
            <person name="Hane J.K."/>
            <person name="Foster A.J."/>
            <person name="Van der Lee T.A.J."/>
            <person name="Grimwood J."/>
            <person name="Aerts A."/>
            <person name="Antoniw J."/>
            <person name="Bailey A."/>
            <person name="Bluhm B."/>
            <person name="Bowler J."/>
            <person name="Bristow J."/>
            <person name="van der Burgt A."/>
            <person name="Canto-Canche B."/>
            <person name="Churchill A.C.L."/>
            <person name="Conde-Ferraez L."/>
            <person name="Cools H.J."/>
            <person name="Coutinho P.M."/>
            <person name="Csukai M."/>
            <person name="Dehal P."/>
            <person name="De Wit P."/>
            <person name="Donzelli B."/>
            <person name="van de Geest H.C."/>
            <person name="van Ham R.C.H.J."/>
            <person name="Hammond-Kosack K.E."/>
            <person name="Henrissat B."/>
            <person name="Kilian A."/>
            <person name="Kobayashi A.K."/>
            <person name="Koopmann E."/>
            <person name="Kourmpetis Y."/>
            <person name="Kuzniar A."/>
            <person name="Lindquist E."/>
            <person name="Lombard V."/>
            <person name="Maliepaard C."/>
            <person name="Martins N."/>
            <person name="Mehrabi R."/>
            <person name="Nap J.P.H."/>
            <person name="Ponomarenko A."/>
            <person name="Rudd J.J."/>
            <person name="Salamov A."/>
            <person name="Schmutz J."/>
            <person name="Schouten H.J."/>
            <person name="Shapiro H."/>
            <person name="Stergiopoulos I."/>
            <person name="Torriani S.F.F."/>
            <person name="Tu H."/>
            <person name="de Vries R.P."/>
            <person name="Waalwijk C."/>
            <person name="Ware S.B."/>
            <person name="Wiebenga A."/>
            <person name="Zwiers L.-H."/>
            <person name="Oliver R.P."/>
            <person name="Grigoriev I.V."/>
            <person name="Kema G.H.J."/>
        </authorList>
    </citation>
    <scope>NUCLEOTIDE SEQUENCE [LARGE SCALE GENOMIC DNA]</scope>
    <source>
        <strain evidence="4">CBS 115943 / IPO323</strain>
    </source>
</reference>
<dbReference type="PANTHER" id="PTHR46364">
    <property type="entry name" value="OS08G0421900 PROTEIN"/>
    <property type="match status" value="1"/>
</dbReference>
<feature type="compositionally biased region" description="Low complexity" evidence="1">
    <location>
        <begin position="17"/>
        <end position="29"/>
    </location>
</feature>
<evidence type="ECO:0000313" key="4">
    <source>
        <dbReference type="Proteomes" id="UP000008062"/>
    </source>
</evidence>
<dbReference type="Gene3D" id="2.30.30.490">
    <property type="match status" value="1"/>
</dbReference>
<dbReference type="InParanoid" id="F9XC80"/>
<dbReference type="Proteomes" id="UP000008062">
    <property type="component" value="Chromosome 5"/>
</dbReference>
<feature type="region of interest" description="Disordered" evidence="1">
    <location>
        <begin position="444"/>
        <end position="474"/>
    </location>
</feature>
<name>F9XC80_ZYMTI</name>
<dbReference type="GeneID" id="13393960"/>
<dbReference type="OMA" id="EMIVQCS"/>
<protein>
    <recommendedName>
        <fullName evidence="2">BAH domain-containing protein</fullName>
    </recommendedName>
</protein>
<dbReference type="CDD" id="cd04370">
    <property type="entry name" value="BAH"/>
    <property type="match status" value="1"/>
</dbReference>
<sequence length="537" mass="58685">MNAEAGLGPEVSRRGDSNNNNIASSAAKSQNPPIRLQRPPAAPPTGCPRLPLAAAQIELTSIGAAEYGRLNTGSDCTPNTLYGLSVLGSIGGRPRRSPRPKEQIDHRTSKYAALHWRHADVNLDRVVPGFLHPLPSSSIPASTLLSCTLAITSSCDDSRDQETHATLHLESTRARAKNTVAMRTKQTGKKAKQAATSNGTPAAPTKQIASDNVKSPNTTTQPPELTEAEKSKLKAFLEKQGAPFTVSTAPASRKRKRDAAAVLIQDDLWEDRLSVQYEVKPKDKWDSLRRYKKFTVGSESIATGQCILVKADESDDAKIDVAGQWKAKVLEVRALDSEHVFIRVAWLNRPEDLPTGRKSYHGKNELIPTNQMDVIDAMAVNGSLDVRHWDDKEDDSAMMEDDQYFWRQTLDHTGTRTYSLILQCSDPACRKWLHVKCIAERAAQRAADETSTTKKKGTQPAPKKRGRPKNLTISATSPAVAKASKGTYTAEVFLKGLTESPQAQPATHTEIIISGPNGEPQAEELCCLFCDTPIEDD</sequence>
<dbReference type="OrthoDB" id="10259622at2759"/>
<dbReference type="GO" id="GO:0003682">
    <property type="term" value="F:chromatin binding"/>
    <property type="evidence" value="ECO:0007669"/>
    <property type="project" value="InterPro"/>
</dbReference>
<dbReference type="KEGG" id="ztr:MYCGRDRAFT_109489"/>
<dbReference type="RefSeq" id="XP_003852184.1">
    <property type="nucleotide sequence ID" value="XM_003852136.1"/>
</dbReference>
<dbReference type="PROSITE" id="PS51038">
    <property type="entry name" value="BAH"/>
    <property type="match status" value="1"/>
</dbReference>